<name>A0A8S9HGW7_BRACR</name>
<feature type="compositionally biased region" description="Basic and acidic residues" evidence="1">
    <location>
        <begin position="537"/>
        <end position="547"/>
    </location>
</feature>
<evidence type="ECO:0000256" key="1">
    <source>
        <dbReference type="SAM" id="MobiDB-lite"/>
    </source>
</evidence>
<feature type="compositionally biased region" description="Basic and acidic residues" evidence="1">
    <location>
        <begin position="160"/>
        <end position="179"/>
    </location>
</feature>
<organism evidence="2 3">
    <name type="scientific">Brassica cretica</name>
    <name type="common">Mustard</name>
    <dbReference type="NCBI Taxonomy" id="69181"/>
    <lineage>
        <taxon>Eukaryota</taxon>
        <taxon>Viridiplantae</taxon>
        <taxon>Streptophyta</taxon>
        <taxon>Embryophyta</taxon>
        <taxon>Tracheophyta</taxon>
        <taxon>Spermatophyta</taxon>
        <taxon>Magnoliopsida</taxon>
        <taxon>eudicotyledons</taxon>
        <taxon>Gunneridae</taxon>
        <taxon>Pentapetalae</taxon>
        <taxon>rosids</taxon>
        <taxon>malvids</taxon>
        <taxon>Brassicales</taxon>
        <taxon>Brassicaceae</taxon>
        <taxon>Brassiceae</taxon>
        <taxon>Brassica</taxon>
    </lineage>
</organism>
<feature type="region of interest" description="Disordered" evidence="1">
    <location>
        <begin position="537"/>
        <end position="570"/>
    </location>
</feature>
<sequence>MFFRETRKTEEDIRKMFCEAREKMKKRITLKKKKSDPGQFAKPCTVKGIEFPHALCDTRALVSILPRVMADHLGLQVEPSKEIFTFVDCCQRSSGGIVRDLEVHIVGAVYDLQSNQLCLTLIDPHTHYNPPIKKPQTSSRRINDPGHIAACHCGSYSHQKSTDTPREESVDSRPEDWKNDYYNPTMEAHTRHSMHTKEYDEDYEKERAIDWVDDHHHESYAVETAIHEPGVDEPHEGFTYEELLNMQRRDKADQQQAEATERTPLSHPIDITNRPSIDETPPSSIDIRRKPPSTKYRLPTRPSIDVGVPPSIDRRPEFGRRAFDLFRTRKFYWEENDEYGVYRDDQGCARDVDGHIINVSKDDIRKLMERASIDEHSYICLPEHASSFTQTKLVPEIYTKDEIDEMFYGVCRAQEKYESDFQMKLDGVYYPLNDSISWLTTCMEEMMQDIAKIQHAADKHRPASIDRHHSTSIDDDPKNSHPMQSQPYFHTRAEIDQLHECFKFSDRINTEGISGDSELHCPSTISLSIDRQTLQRIDRHSQTDIGRRRYKPSQASTKGDITQPGRGDLS</sequence>
<dbReference type="AlphaFoldDB" id="A0A8S9HGW7"/>
<dbReference type="Proteomes" id="UP000712281">
    <property type="component" value="Unassembled WGS sequence"/>
</dbReference>
<comment type="caution">
    <text evidence="2">The sequence shown here is derived from an EMBL/GenBank/DDBJ whole genome shotgun (WGS) entry which is preliminary data.</text>
</comment>
<evidence type="ECO:0000313" key="2">
    <source>
        <dbReference type="EMBL" id="KAF2555947.1"/>
    </source>
</evidence>
<evidence type="ECO:0000313" key="3">
    <source>
        <dbReference type="Proteomes" id="UP000712281"/>
    </source>
</evidence>
<feature type="compositionally biased region" description="Basic and acidic residues" evidence="1">
    <location>
        <begin position="455"/>
        <end position="479"/>
    </location>
</feature>
<reference evidence="2" key="1">
    <citation type="submission" date="2019-12" db="EMBL/GenBank/DDBJ databases">
        <title>Genome sequencing and annotation of Brassica cretica.</title>
        <authorList>
            <person name="Studholme D.J."/>
            <person name="Sarris P.F."/>
        </authorList>
    </citation>
    <scope>NUCLEOTIDE SEQUENCE</scope>
    <source>
        <strain evidence="2">PFS-001/15</strain>
        <tissue evidence="2">Leaf</tissue>
    </source>
</reference>
<protein>
    <submittedName>
        <fullName evidence="2">Uncharacterized protein</fullName>
    </submittedName>
</protein>
<accession>A0A8S9HGW7</accession>
<dbReference type="EMBL" id="QGKW02001940">
    <property type="protein sequence ID" value="KAF2555947.1"/>
    <property type="molecule type" value="Genomic_DNA"/>
</dbReference>
<gene>
    <name evidence="2" type="ORF">F2Q68_00016042</name>
</gene>
<proteinExistence type="predicted"/>
<feature type="region of interest" description="Disordered" evidence="1">
    <location>
        <begin position="249"/>
        <end position="310"/>
    </location>
</feature>
<feature type="region of interest" description="Disordered" evidence="1">
    <location>
        <begin position="454"/>
        <end position="484"/>
    </location>
</feature>
<feature type="region of interest" description="Disordered" evidence="1">
    <location>
        <begin position="153"/>
        <end position="183"/>
    </location>
</feature>